<dbReference type="SUPFAM" id="SSF51120">
    <property type="entry name" value="beta-Roll"/>
    <property type="match status" value="2"/>
</dbReference>
<dbReference type="Gene3D" id="2.150.10.10">
    <property type="entry name" value="Serralysin-like metalloprotease, C-terminal"/>
    <property type="match status" value="1"/>
</dbReference>
<dbReference type="InterPro" id="IPR011049">
    <property type="entry name" value="Serralysin-like_metalloprot_C"/>
</dbReference>
<accession>A0A917QEU5</accession>
<comment type="caution">
    <text evidence="3">The sequence shown here is derived from an EMBL/GenBank/DDBJ whole genome shotgun (WGS) entry which is preliminary data.</text>
</comment>
<dbReference type="Pfam" id="PF13946">
    <property type="entry name" value="DUF4214"/>
    <property type="match status" value="1"/>
</dbReference>
<dbReference type="InterPro" id="IPR001343">
    <property type="entry name" value="Hemolysn_Ca-bd"/>
</dbReference>
<dbReference type="EMBL" id="BMMF01000012">
    <property type="protein sequence ID" value="GGK47284.1"/>
    <property type="molecule type" value="Genomic_DNA"/>
</dbReference>
<dbReference type="RefSeq" id="WP_188914832.1">
    <property type="nucleotide sequence ID" value="NZ_BMMF01000012.1"/>
</dbReference>
<dbReference type="InterPro" id="IPR018511">
    <property type="entry name" value="Hemolysin-typ_Ca-bd_CS"/>
</dbReference>
<dbReference type="PROSITE" id="PS00330">
    <property type="entry name" value="HEMOLYSIN_CALCIUM"/>
    <property type="match status" value="1"/>
</dbReference>
<dbReference type="PRINTS" id="PR00313">
    <property type="entry name" value="CABNDNGRPT"/>
</dbReference>
<reference evidence="3 4" key="1">
    <citation type="journal article" date="2014" name="Int. J. Syst. Evol. Microbiol.">
        <title>Complete genome sequence of Corynebacterium casei LMG S-19264T (=DSM 44701T), isolated from a smear-ripened cheese.</title>
        <authorList>
            <consortium name="US DOE Joint Genome Institute (JGI-PGF)"/>
            <person name="Walter F."/>
            <person name="Albersmeier A."/>
            <person name="Kalinowski J."/>
            <person name="Ruckert C."/>
        </authorList>
    </citation>
    <scope>NUCLEOTIDE SEQUENCE [LARGE SCALE GENOMIC DNA]</scope>
    <source>
        <strain evidence="3 4">CGMCC 1.9161</strain>
    </source>
</reference>
<feature type="region of interest" description="Disordered" evidence="1">
    <location>
        <begin position="1245"/>
        <end position="1296"/>
    </location>
</feature>
<dbReference type="Proteomes" id="UP000600449">
    <property type="component" value="Unassembled WGS sequence"/>
</dbReference>
<organism evidence="3 4">
    <name type="scientific">Salinarimonas ramus</name>
    <dbReference type="NCBI Taxonomy" id="690164"/>
    <lineage>
        <taxon>Bacteria</taxon>
        <taxon>Pseudomonadati</taxon>
        <taxon>Pseudomonadota</taxon>
        <taxon>Alphaproteobacteria</taxon>
        <taxon>Hyphomicrobiales</taxon>
        <taxon>Salinarimonadaceae</taxon>
        <taxon>Salinarimonas</taxon>
    </lineage>
</organism>
<dbReference type="GO" id="GO:0005509">
    <property type="term" value="F:calcium ion binding"/>
    <property type="evidence" value="ECO:0007669"/>
    <property type="project" value="InterPro"/>
</dbReference>
<protein>
    <recommendedName>
        <fullName evidence="2">DUF4214 domain-containing protein</fullName>
    </recommendedName>
</protein>
<name>A0A917QEU5_9HYPH</name>
<evidence type="ECO:0000313" key="3">
    <source>
        <dbReference type="EMBL" id="GGK47284.1"/>
    </source>
</evidence>
<evidence type="ECO:0000256" key="1">
    <source>
        <dbReference type="SAM" id="MobiDB-lite"/>
    </source>
</evidence>
<keyword evidence="4" id="KW-1185">Reference proteome</keyword>
<evidence type="ECO:0000313" key="4">
    <source>
        <dbReference type="Proteomes" id="UP000600449"/>
    </source>
</evidence>
<proteinExistence type="predicted"/>
<dbReference type="Pfam" id="PF00353">
    <property type="entry name" value="HemolysinCabind"/>
    <property type="match status" value="3"/>
</dbReference>
<gene>
    <name evidence="3" type="ORF">GCM10011322_37960</name>
</gene>
<dbReference type="InterPro" id="IPR025282">
    <property type="entry name" value="DUF4214"/>
</dbReference>
<evidence type="ECO:0000259" key="2">
    <source>
        <dbReference type="Pfam" id="PF13946"/>
    </source>
</evidence>
<dbReference type="Gene3D" id="1.10.3130.20">
    <property type="entry name" value="Phycobilisome linker domain"/>
    <property type="match status" value="1"/>
</dbReference>
<sequence length="1487" mass="153703">MTTLLANVRFGAPGVVFDWNAIKHLPLFNGEHPFPASDSSRLSPGLTPSFGLKEEDTLTPYGDYFAHHTYSAVYTPWQISLDTDGWQNIEYRLQRVELRSFALETARGETVFEAAAWEFADGTIKMSIDIIAVPPPSLAQALANAVAPYYPFDGPISGSLTPRSEYVVVTSAGSDFSPSGGLDFVWLNAPSGGTVVYYESLDDLLPDPLHPESRWSGWHHPLVPAGHDQIVGFGPDDVLDFTRWSDAVNVGVGAFTASGRPEIRIGDDSLPDDPDVPPEAGTRGSFIEVDADGDGVLDQGVLVLTTNNAPLTPDPDEPLKLIVGVEPLFDDGSNTVDFERLTSGQAEAYKGSWPGPAIRNARGGDDVVALPGRDAAITLEWPFEAPFRAGAGSDTIRGRDGNDRIGDWAIAGDTSTIDGGDGNDLVFFGLGIGDTASVGVIVNRPDYVRSPGDLRMFAEVSNVESIIGSPHDDFIRIVRPDGSWDRLTVTGRGGSDMVLGSDGPDALYGDHPGVVEALLLGFEGPQGDATTDFLYGGLGQDVLRGGAGADHLWAGSVPGVDQIFGSAVTPDDAWNELFGEEGDDFLHAWTDLPPGALVGDRADRLDGGKGRDSYFVDNLDLIVNFEVGETAYIRTAERADHLVFASNAIQTYIEAFVETAGGARSLGRVYFGNEMLKQDLRLTEGLSPIHPVVKVERVEDALPRMIAESARSILEAFRTEQLKIVIETVVTLAASNAKIGKKAADAAVDRVKPLLDAMISDGGGKDFWQTYIRSFIENTINAGLGKAASEIATNPDGLGEKTLADLFTMQDLVEIALFSLPPISALSTSYTLGKNLVQLAVLEARLDLALTFNERFPRRDSDGVFLLDPGTGAFTEGTTVDGYVAGATIFGDVDGDLTLNAGEPVALTDGSGRFSIAAGGSRLVSLGGVDAATGNPVAGAMWAAPGSSVISPLTTLAEIMGSDRAAAEALGLDPTLAFGSFDHFGQALGGDAAGLAVTQAAAMVAAIVAGAAKALTASGAIGVYEAAEAAYRALADVAGAVAGSPLDLSSAVTVRSVIDTAAGRGGVAVGDDLAAAVAGGVAAANGLIAAASSSEPPEGVLSRIYAILEAAQDILGPAGSSVAGDVASAFERLEADAAAARDMRAPALVGVDGSLLAGAVVLSFDEPVVLPAAGGFRVVTGSGDVIAVDAAVRGTDVVLTPSAPLTPGASARVEISSAAVADGAGNAFDPTGAGALLTFRVGPDAGIGGAPPPPPAGGGGGGAVGAGPATPPAGDPVGFDGVGSEGPDRWLSGPGDEAFDGGGGVDVVAFPGLSRDYVVEVGRDGLPTTVTGPAGSDTVRSIERLEFEDGVMAFDHLQVIGQVGRLYVAAFGRDADPPGGGFWATLLAGGDFGLVEIARHFIASPEFADRFGDPSAQSDAEYLDIVYRNVLRRDPDAGGFAFWLDRLADGMGRDHLLASFSESPECRDLAGEPDARTFLLDPNTPWG</sequence>
<dbReference type="InterPro" id="IPR038255">
    <property type="entry name" value="PBS_linker_sf"/>
</dbReference>
<feature type="domain" description="DUF4214" evidence="2">
    <location>
        <begin position="1398"/>
        <end position="1466"/>
    </location>
</feature>